<evidence type="ECO:0000259" key="10">
    <source>
        <dbReference type="Pfam" id="PF21687"/>
    </source>
</evidence>
<dbReference type="InterPro" id="IPR049031">
    <property type="entry name" value="T2SSK_SAM-like_1st"/>
</dbReference>
<evidence type="ECO:0000313" key="11">
    <source>
        <dbReference type="EMBL" id="MBP0494956.1"/>
    </source>
</evidence>
<dbReference type="SUPFAM" id="SSF158544">
    <property type="entry name" value="GspK insert domain-like"/>
    <property type="match status" value="1"/>
</dbReference>
<keyword evidence="3" id="KW-0813">Transport</keyword>
<evidence type="ECO:0000256" key="9">
    <source>
        <dbReference type="ARBA" id="ARBA00023136"/>
    </source>
</evidence>
<evidence type="ECO:0000256" key="2">
    <source>
        <dbReference type="ARBA" id="ARBA00007246"/>
    </source>
</evidence>
<dbReference type="PANTHER" id="PTHR38831:SF2">
    <property type="entry name" value="TYPE II SECRETION SYSTEM PROTEIN K"/>
    <property type="match status" value="1"/>
</dbReference>
<evidence type="ECO:0000256" key="8">
    <source>
        <dbReference type="ARBA" id="ARBA00022989"/>
    </source>
</evidence>
<gene>
    <name evidence="11" type="ORF">J5Y10_19395</name>
</gene>
<keyword evidence="5" id="KW-0997">Cell inner membrane</keyword>
<dbReference type="GO" id="GO:0009306">
    <property type="term" value="P:protein secretion"/>
    <property type="evidence" value="ECO:0007669"/>
    <property type="project" value="InterPro"/>
</dbReference>
<keyword evidence="9" id="KW-0472">Membrane</keyword>
<accession>A0A940N2R4</accession>
<protein>
    <submittedName>
        <fullName evidence="11">General secretion pathway protein GspK</fullName>
    </submittedName>
</protein>
<keyword evidence="12" id="KW-1185">Reference proteome</keyword>
<evidence type="ECO:0000256" key="3">
    <source>
        <dbReference type="ARBA" id="ARBA00022448"/>
    </source>
</evidence>
<comment type="subcellular location">
    <subcellularLocation>
        <location evidence="1">Cell inner membrane</location>
    </subcellularLocation>
</comment>
<evidence type="ECO:0000256" key="7">
    <source>
        <dbReference type="ARBA" id="ARBA00022927"/>
    </source>
</evidence>
<proteinExistence type="inferred from homology"/>
<dbReference type="Gene3D" id="1.10.40.60">
    <property type="entry name" value="EpsJ-like"/>
    <property type="match status" value="1"/>
</dbReference>
<keyword evidence="6" id="KW-0812">Transmembrane</keyword>
<dbReference type="AlphaFoldDB" id="A0A940N2R4"/>
<keyword evidence="7" id="KW-0653">Protein transport</keyword>
<organism evidence="11 12">
    <name type="scientific">Roseomonas indoligenes</name>
    <dbReference type="NCBI Taxonomy" id="2820811"/>
    <lineage>
        <taxon>Bacteria</taxon>
        <taxon>Pseudomonadati</taxon>
        <taxon>Pseudomonadota</taxon>
        <taxon>Alphaproteobacteria</taxon>
        <taxon>Acetobacterales</taxon>
        <taxon>Roseomonadaceae</taxon>
        <taxon>Roseomonas</taxon>
    </lineage>
</organism>
<feature type="domain" description="T2SS protein K first SAM-like" evidence="10">
    <location>
        <begin position="110"/>
        <end position="200"/>
    </location>
</feature>
<dbReference type="InterPro" id="IPR038072">
    <property type="entry name" value="GspK_central_sf"/>
</dbReference>
<dbReference type="PANTHER" id="PTHR38831">
    <property type="entry name" value="TYPE II SECRETION SYSTEM PROTEIN K"/>
    <property type="match status" value="1"/>
</dbReference>
<evidence type="ECO:0000313" key="12">
    <source>
        <dbReference type="Proteomes" id="UP000677537"/>
    </source>
</evidence>
<comment type="caution">
    <text evidence="11">The sequence shown here is derived from an EMBL/GenBank/DDBJ whole genome shotgun (WGS) entry which is preliminary data.</text>
</comment>
<evidence type="ECO:0000256" key="5">
    <source>
        <dbReference type="ARBA" id="ARBA00022519"/>
    </source>
</evidence>
<sequence length="279" mass="29540">MIRGSHRADEGQRGFALLLVLWTLVLLTLIVSSLVAGGRGEVRLSANLRAAATAEALADGAVHEAVFRLLDPSEAGWRGDRVGDAAPRELPLPGGRAVVRIEDQAGLVNPNTVSDALMEALLRRAGADQRQAQSIAAAIADWRAPTAAPRPMGAKAPQYRQAGLDYAPPDAPFRSVAELRLVLGMTPVLFDQLAPNLTVFREGDPEGALAPPLVQQALRDVTGQASFPAQPAVGVRVLTISAAASGPGGGRFTRRAVVRIGSALSERPYRFLAWDRVED</sequence>
<evidence type="ECO:0000256" key="4">
    <source>
        <dbReference type="ARBA" id="ARBA00022475"/>
    </source>
</evidence>
<dbReference type="RefSeq" id="WP_209375754.1">
    <property type="nucleotide sequence ID" value="NZ_JAGIZA010000013.1"/>
</dbReference>
<keyword evidence="8" id="KW-1133">Transmembrane helix</keyword>
<dbReference type="InterPro" id="IPR005628">
    <property type="entry name" value="GspK"/>
</dbReference>
<keyword evidence="4" id="KW-1003">Cell membrane</keyword>
<name>A0A940N2R4_9PROT</name>
<dbReference type="GO" id="GO:0005886">
    <property type="term" value="C:plasma membrane"/>
    <property type="evidence" value="ECO:0007669"/>
    <property type="project" value="UniProtKB-SubCell"/>
</dbReference>
<dbReference type="Pfam" id="PF21687">
    <property type="entry name" value="T2SSK_1st"/>
    <property type="match status" value="1"/>
</dbReference>
<dbReference type="Proteomes" id="UP000677537">
    <property type="component" value="Unassembled WGS sequence"/>
</dbReference>
<evidence type="ECO:0000256" key="6">
    <source>
        <dbReference type="ARBA" id="ARBA00022692"/>
    </source>
</evidence>
<comment type="similarity">
    <text evidence="2">Belongs to the GSP K family.</text>
</comment>
<reference evidence="11" key="1">
    <citation type="submission" date="2021-03" db="EMBL/GenBank/DDBJ databases">
        <authorList>
            <person name="So Y."/>
        </authorList>
    </citation>
    <scope>NUCLEOTIDE SEQUENCE</scope>
    <source>
        <strain evidence="11">SG15</strain>
    </source>
</reference>
<evidence type="ECO:0000256" key="1">
    <source>
        <dbReference type="ARBA" id="ARBA00004533"/>
    </source>
</evidence>
<dbReference type="EMBL" id="JAGIZA010000013">
    <property type="protein sequence ID" value="MBP0494956.1"/>
    <property type="molecule type" value="Genomic_DNA"/>
</dbReference>